<protein>
    <recommendedName>
        <fullName evidence="3">Dodecin domain-containing protein</fullName>
    </recommendedName>
</protein>
<dbReference type="EMBL" id="LT629734">
    <property type="protein sequence ID" value="SDR65303.1"/>
    <property type="molecule type" value="Genomic_DNA"/>
</dbReference>
<dbReference type="STRING" id="684552.SAMN04489719_0052"/>
<proteinExistence type="predicted"/>
<dbReference type="RefSeq" id="WP_092664588.1">
    <property type="nucleotide sequence ID" value="NZ_LT629734.1"/>
</dbReference>
<dbReference type="Gene3D" id="3.30.1660.10">
    <property type="entry name" value="Flavin-binding protein dodecin"/>
    <property type="match status" value="1"/>
</dbReference>
<dbReference type="InterPro" id="IPR036694">
    <property type="entry name" value="Dodecin-like_sf"/>
</dbReference>
<dbReference type="PANTHER" id="PTHR39324">
    <property type="entry name" value="CALCIUM DODECIN"/>
    <property type="match status" value="1"/>
</dbReference>
<dbReference type="Pfam" id="PF07311">
    <property type="entry name" value="Dodecin"/>
    <property type="match status" value="1"/>
</dbReference>
<sequence length="78" mass="8304">MASIARITTISARSEQSFEDAVKQGIARAGETLRGIEGAWVKDHVVNIKDGTITSWQVTLEVTFVLDDAGAPVDASSD</sequence>
<dbReference type="InterPro" id="IPR025543">
    <property type="entry name" value="Dodecin-like"/>
</dbReference>
<dbReference type="OrthoDB" id="9805889at2"/>
<keyword evidence="2" id="KW-1185">Reference proteome</keyword>
<dbReference type="SUPFAM" id="SSF89807">
    <property type="entry name" value="Dodecin-like"/>
    <property type="match status" value="1"/>
</dbReference>
<organism evidence="1 2">
    <name type="scientific">Agrococcus carbonis</name>
    <dbReference type="NCBI Taxonomy" id="684552"/>
    <lineage>
        <taxon>Bacteria</taxon>
        <taxon>Bacillati</taxon>
        <taxon>Actinomycetota</taxon>
        <taxon>Actinomycetes</taxon>
        <taxon>Micrococcales</taxon>
        <taxon>Microbacteriaceae</taxon>
        <taxon>Agrococcus</taxon>
    </lineage>
</organism>
<accession>A0A1H1KSK6</accession>
<evidence type="ECO:0000313" key="1">
    <source>
        <dbReference type="EMBL" id="SDR65303.1"/>
    </source>
</evidence>
<name>A0A1H1KSK6_9MICO</name>
<reference evidence="2" key="1">
    <citation type="submission" date="2016-10" db="EMBL/GenBank/DDBJ databases">
        <authorList>
            <person name="Varghese N."/>
            <person name="Submissions S."/>
        </authorList>
    </citation>
    <scope>NUCLEOTIDE SEQUENCE [LARGE SCALE GENOMIC DNA]</scope>
    <source>
        <strain evidence="2">DSM 22965</strain>
    </source>
</reference>
<dbReference type="AlphaFoldDB" id="A0A1H1KSK6"/>
<gene>
    <name evidence="1" type="ORF">SAMN04489719_0052</name>
</gene>
<evidence type="ECO:0000313" key="2">
    <source>
        <dbReference type="Proteomes" id="UP000199649"/>
    </source>
</evidence>
<evidence type="ECO:0008006" key="3">
    <source>
        <dbReference type="Google" id="ProtNLM"/>
    </source>
</evidence>
<dbReference type="PANTHER" id="PTHR39324:SF1">
    <property type="entry name" value="CALCIUM DODECIN"/>
    <property type="match status" value="1"/>
</dbReference>
<dbReference type="Proteomes" id="UP000199649">
    <property type="component" value="Chromosome I"/>
</dbReference>
<dbReference type="InterPro" id="IPR009923">
    <property type="entry name" value="Dodecin"/>
</dbReference>